<evidence type="ECO:0000256" key="2">
    <source>
        <dbReference type="SAM" id="Phobius"/>
    </source>
</evidence>
<dbReference type="EMBL" id="GGFM01011574">
    <property type="protein sequence ID" value="MBW32325.1"/>
    <property type="molecule type" value="Transcribed_RNA"/>
</dbReference>
<accession>A0A2M3ZV05</accession>
<feature type="transmembrane region" description="Helical" evidence="2">
    <location>
        <begin position="12"/>
        <end position="34"/>
    </location>
</feature>
<keyword evidence="2" id="KW-1133">Transmembrane helix</keyword>
<dbReference type="AlphaFoldDB" id="A0A2M3ZV05"/>
<reference evidence="3" key="1">
    <citation type="submission" date="2018-01" db="EMBL/GenBank/DDBJ databases">
        <title>An insight into the sialome of Amazonian anophelines.</title>
        <authorList>
            <person name="Ribeiro J.M."/>
            <person name="Scarpassa V."/>
            <person name="Calvo E."/>
        </authorList>
    </citation>
    <scope>NUCLEOTIDE SEQUENCE</scope>
    <source>
        <tissue evidence="3">Salivary glands</tissue>
    </source>
</reference>
<proteinExistence type="predicted"/>
<keyword evidence="2" id="KW-0812">Transmembrane</keyword>
<keyword evidence="2" id="KW-0472">Membrane</keyword>
<evidence type="ECO:0000313" key="3">
    <source>
        <dbReference type="EMBL" id="MBW32325.1"/>
    </source>
</evidence>
<organism evidence="3">
    <name type="scientific">Anopheles braziliensis</name>
    <dbReference type="NCBI Taxonomy" id="58242"/>
    <lineage>
        <taxon>Eukaryota</taxon>
        <taxon>Metazoa</taxon>
        <taxon>Ecdysozoa</taxon>
        <taxon>Arthropoda</taxon>
        <taxon>Hexapoda</taxon>
        <taxon>Insecta</taxon>
        <taxon>Pterygota</taxon>
        <taxon>Neoptera</taxon>
        <taxon>Endopterygota</taxon>
        <taxon>Diptera</taxon>
        <taxon>Nematocera</taxon>
        <taxon>Culicoidea</taxon>
        <taxon>Culicidae</taxon>
        <taxon>Anophelinae</taxon>
        <taxon>Anopheles</taxon>
    </lineage>
</organism>
<evidence type="ECO:0000256" key="1">
    <source>
        <dbReference type="SAM" id="MobiDB-lite"/>
    </source>
</evidence>
<name>A0A2M3ZV05_9DIPT</name>
<sequence length="84" mass="9483">MLSGGVWTRGHRMLLCFSLSFSFSLPCLVLWWLVRPSRSHSKKALRTLAPRAPGATRTQYARGDDDDASFDLPPRFPSHSHART</sequence>
<feature type="region of interest" description="Disordered" evidence="1">
    <location>
        <begin position="44"/>
        <end position="84"/>
    </location>
</feature>
<protein>
    <submittedName>
        <fullName evidence="3">Putative secreted peptide</fullName>
    </submittedName>
</protein>